<proteinExistence type="predicted"/>
<dbReference type="RefSeq" id="XP_068137823.1">
    <property type="nucleotide sequence ID" value="XM_068281722.1"/>
</dbReference>
<dbReference type="AlphaFoldDB" id="A0A1D8N4E9"/>
<dbReference type="Proteomes" id="UP000182444">
    <property type="component" value="Chromosome 1A"/>
</dbReference>
<reference evidence="1 2" key="1">
    <citation type="journal article" date="2016" name="PLoS ONE">
        <title>Sequence Assembly of Yarrowia lipolytica Strain W29/CLIB89 Shows Transposable Element Diversity.</title>
        <authorList>
            <person name="Magnan C."/>
            <person name="Yu J."/>
            <person name="Chang I."/>
            <person name="Jahn E."/>
            <person name="Kanomata Y."/>
            <person name="Wu J."/>
            <person name="Zeller M."/>
            <person name="Oakes M."/>
            <person name="Baldi P."/>
            <person name="Sandmeyer S."/>
        </authorList>
    </citation>
    <scope>NUCLEOTIDE SEQUENCE [LARGE SCALE GENOMIC DNA]</scope>
    <source>
        <strain evidence="2">CLIB89(W29)</strain>
    </source>
</reference>
<evidence type="ECO:0000313" key="1">
    <source>
        <dbReference type="EMBL" id="AOW00498.1"/>
    </source>
</evidence>
<organism evidence="1 2">
    <name type="scientific">Yarrowia lipolytica</name>
    <name type="common">Candida lipolytica</name>
    <dbReference type="NCBI Taxonomy" id="4952"/>
    <lineage>
        <taxon>Eukaryota</taxon>
        <taxon>Fungi</taxon>
        <taxon>Dikarya</taxon>
        <taxon>Ascomycota</taxon>
        <taxon>Saccharomycotina</taxon>
        <taxon>Dipodascomycetes</taxon>
        <taxon>Dipodascales</taxon>
        <taxon>Dipodascales incertae sedis</taxon>
        <taxon>Yarrowia</taxon>
    </lineage>
</organism>
<gene>
    <name evidence="1" type="ORF">YALI1_A10796g</name>
</gene>
<sequence>MQEALLLRCLWLLRHYSRNIQGCTELVEWTLYCRRGLSECTRRVISCVRVEYRRSTSNIERGCCRRVDLPYWCAVSSPVSRWRHCR</sequence>
<accession>A0A1D8N4E9</accession>
<dbReference type="VEuPathDB" id="FungiDB:YALI1_A10796g"/>
<name>A0A1D8N4E9_YARLL</name>
<protein>
    <submittedName>
        <fullName evidence="1">Uncharacterized protein</fullName>
    </submittedName>
</protein>
<dbReference type="EMBL" id="CP017553">
    <property type="protein sequence ID" value="AOW00498.1"/>
    <property type="molecule type" value="Genomic_DNA"/>
</dbReference>
<dbReference type="GeneID" id="94582381"/>
<evidence type="ECO:0000313" key="2">
    <source>
        <dbReference type="Proteomes" id="UP000182444"/>
    </source>
</evidence>